<dbReference type="CDD" id="cd05471">
    <property type="entry name" value="pepsin_like"/>
    <property type="match status" value="1"/>
</dbReference>
<comment type="caution">
    <text evidence="4">The sequence shown here is derived from an EMBL/GenBank/DDBJ whole genome shotgun (WGS) entry which is preliminary data.</text>
</comment>
<gene>
    <name evidence="4" type="ORF">K490DRAFT_50947</name>
</gene>
<feature type="transmembrane region" description="Helical" evidence="2">
    <location>
        <begin position="424"/>
        <end position="447"/>
    </location>
</feature>
<keyword evidence="5" id="KW-1185">Reference proteome</keyword>
<dbReference type="InterPro" id="IPR034164">
    <property type="entry name" value="Pepsin-like_dom"/>
</dbReference>
<dbReference type="Pfam" id="PF00026">
    <property type="entry name" value="Asp"/>
    <property type="match status" value="1"/>
</dbReference>
<feature type="domain" description="Peptidase A1" evidence="3">
    <location>
        <begin position="35"/>
        <end position="383"/>
    </location>
</feature>
<evidence type="ECO:0000313" key="5">
    <source>
        <dbReference type="Proteomes" id="UP000799776"/>
    </source>
</evidence>
<dbReference type="AlphaFoldDB" id="A0A9P4HMV7"/>
<dbReference type="OrthoDB" id="4074350at2759"/>
<keyword evidence="4" id="KW-0378">Hydrolase</keyword>
<dbReference type="PANTHER" id="PTHR47966:SF51">
    <property type="entry name" value="BETA-SITE APP-CLEAVING ENZYME, ISOFORM A-RELATED"/>
    <property type="match status" value="1"/>
</dbReference>
<proteinExistence type="inferred from homology"/>
<organism evidence="4 5">
    <name type="scientific">Saccharata proteae CBS 121410</name>
    <dbReference type="NCBI Taxonomy" id="1314787"/>
    <lineage>
        <taxon>Eukaryota</taxon>
        <taxon>Fungi</taxon>
        <taxon>Dikarya</taxon>
        <taxon>Ascomycota</taxon>
        <taxon>Pezizomycotina</taxon>
        <taxon>Dothideomycetes</taxon>
        <taxon>Dothideomycetes incertae sedis</taxon>
        <taxon>Botryosphaeriales</taxon>
        <taxon>Saccharataceae</taxon>
        <taxon>Saccharata</taxon>
    </lineage>
</organism>
<evidence type="ECO:0000313" key="4">
    <source>
        <dbReference type="EMBL" id="KAF2083722.1"/>
    </source>
</evidence>
<evidence type="ECO:0000259" key="3">
    <source>
        <dbReference type="PROSITE" id="PS51767"/>
    </source>
</evidence>
<dbReference type="EMBL" id="ML978761">
    <property type="protein sequence ID" value="KAF2083722.1"/>
    <property type="molecule type" value="Genomic_DNA"/>
</dbReference>
<dbReference type="GO" id="GO:0006508">
    <property type="term" value="P:proteolysis"/>
    <property type="evidence" value="ECO:0007669"/>
    <property type="project" value="UniProtKB-KW"/>
</dbReference>
<sequence>MPIPTPLFLSQRDVAPAPLVLTPSGQFEGNDGAWSTFNVQVGTPPQNFRVMISTATSEIWVPTLQQCNATQAECGTLHGVGAFQGHAESNGFQSNGSSTWQFKETLNLDLEDDLGFYGTAAYGYDTVSLGETASPSLDAQLVADMDSQDYYFGILGINATASEATSSAGKSGFFQNLKDQGVIPSLSYGYTAGAPYGAANVSGTLVLGGYDQSRFTSSGFDFPFHSDGSGSFTVGVQSVLGQDTFAGSASFYTDGYWAVIDSTVPEVWLPRSACDLMEQVLKLTYDNVTDLYLVDASTRSQLQTLNPSFTFKLGPWIYGGNTTEIKLPYAAFDQQISEPKYSNSTYYFPVRRATNDSQLVLGRTFLQGAYLIADYERKTFSVNAANFSDPMPDQNIVPISSLSSSSGNTTSVASSPEGGLSTGAMAGLGVGAAALVIALLALFIFLWKRSKRPPPAAVVPLEKQVVRVELPYDDGARYEAPAEAIRCELGAAPLYHELHTDYSNGGKVLYASDHFGANTIHELPGDGRYVQAKPRKQKWRLLR</sequence>
<keyword evidence="2" id="KW-1133">Transmembrane helix</keyword>
<dbReference type="Gene3D" id="2.40.70.10">
    <property type="entry name" value="Acid Proteases"/>
    <property type="match status" value="2"/>
</dbReference>
<dbReference type="SUPFAM" id="SSF50630">
    <property type="entry name" value="Acid proteases"/>
    <property type="match status" value="1"/>
</dbReference>
<comment type="similarity">
    <text evidence="1">Belongs to the peptidase A1 family.</text>
</comment>
<dbReference type="PROSITE" id="PS51767">
    <property type="entry name" value="PEPTIDASE_A1"/>
    <property type="match status" value="1"/>
</dbReference>
<keyword evidence="4" id="KW-0645">Protease</keyword>
<dbReference type="PRINTS" id="PR00792">
    <property type="entry name" value="PEPSIN"/>
</dbReference>
<evidence type="ECO:0000256" key="2">
    <source>
        <dbReference type="SAM" id="Phobius"/>
    </source>
</evidence>
<dbReference type="PANTHER" id="PTHR47966">
    <property type="entry name" value="BETA-SITE APP-CLEAVING ENZYME, ISOFORM A-RELATED"/>
    <property type="match status" value="1"/>
</dbReference>
<keyword evidence="2" id="KW-0812">Transmembrane</keyword>
<dbReference type="GO" id="GO:0000324">
    <property type="term" value="C:fungal-type vacuole"/>
    <property type="evidence" value="ECO:0007669"/>
    <property type="project" value="TreeGrafter"/>
</dbReference>
<dbReference type="Proteomes" id="UP000799776">
    <property type="component" value="Unassembled WGS sequence"/>
</dbReference>
<name>A0A9P4HMV7_9PEZI</name>
<accession>A0A9P4HMV7</accession>
<reference evidence="4" key="1">
    <citation type="journal article" date="2020" name="Stud. Mycol.">
        <title>101 Dothideomycetes genomes: a test case for predicting lifestyles and emergence of pathogens.</title>
        <authorList>
            <person name="Haridas S."/>
            <person name="Albert R."/>
            <person name="Binder M."/>
            <person name="Bloem J."/>
            <person name="Labutti K."/>
            <person name="Salamov A."/>
            <person name="Andreopoulos B."/>
            <person name="Baker S."/>
            <person name="Barry K."/>
            <person name="Bills G."/>
            <person name="Bluhm B."/>
            <person name="Cannon C."/>
            <person name="Castanera R."/>
            <person name="Culley D."/>
            <person name="Daum C."/>
            <person name="Ezra D."/>
            <person name="Gonzalez J."/>
            <person name="Henrissat B."/>
            <person name="Kuo A."/>
            <person name="Liang C."/>
            <person name="Lipzen A."/>
            <person name="Lutzoni F."/>
            <person name="Magnuson J."/>
            <person name="Mondo S."/>
            <person name="Nolan M."/>
            <person name="Ohm R."/>
            <person name="Pangilinan J."/>
            <person name="Park H.-J."/>
            <person name="Ramirez L."/>
            <person name="Alfaro M."/>
            <person name="Sun H."/>
            <person name="Tritt A."/>
            <person name="Yoshinaga Y."/>
            <person name="Zwiers L.-H."/>
            <person name="Turgeon B."/>
            <person name="Goodwin S."/>
            <person name="Spatafora J."/>
            <person name="Crous P."/>
            <person name="Grigoriev I."/>
        </authorList>
    </citation>
    <scope>NUCLEOTIDE SEQUENCE</scope>
    <source>
        <strain evidence="4">CBS 121410</strain>
    </source>
</reference>
<dbReference type="InterPro" id="IPR021109">
    <property type="entry name" value="Peptidase_aspartic_dom_sf"/>
</dbReference>
<dbReference type="InterPro" id="IPR033121">
    <property type="entry name" value="PEPTIDASE_A1"/>
</dbReference>
<evidence type="ECO:0000256" key="1">
    <source>
        <dbReference type="ARBA" id="ARBA00007447"/>
    </source>
</evidence>
<dbReference type="InterPro" id="IPR001461">
    <property type="entry name" value="Aspartic_peptidase_A1"/>
</dbReference>
<keyword evidence="2" id="KW-0472">Membrane</keyword>
<protein>
    <submittedName>
        <fullName evidence="4">Acid protease</fullName>
    </submittedName>
</protein>
<dbReference type="GO" id="GO:0004190">
    <property type="term" value="F:aspartic-type endopeptidase activity"/>
    <property type="evidence" value="ECO:0007669"/>
    <property type="project" value="InterPro"/>
</dbReference>